<evidence type="ECO:0000313" key="2">
    <source>
        <dbReference type="EMBL" id="OXM58457.1"/>
    </source>
</evidence>
<comment type="caution">
    <text evidence="2">The sequence shown here is derived from an EMBL/GenBank/DDBJ whole genome shotgun (WGS) entry which is preliminary data.</text>
</comment>
<name>A0A229SHV7_9PSEU</name>
<keyword evidence="3" id="KW-1185">Reference proteome</keyword>
<evidence type="ECO:0000256" key="1">
    <source>
        <dbReference type="SAM" id="SignalP"/>
    </source>
</evidence>
<gene>
    <name evidence="2" type="ORF">CFP71_02625</name>
</gene>
<evidence type="ECO:0000313" key="3">
    <source>
        <dbReference type="Proteomes" id="UP000215223"/>
    </source>
</evidence>
<dbReference type="EMBL" id="NMQT01000011">
    <property type="protein sequence ID" value="OXM58457.1"/>
    <property type="molecule type" value="Genomic_DNA"/>
</dbReference>
<keyword evidence="1" id="KW-0732">Signal</keyword>
<sequence length="172" mass="17662">MFRHVLALLGALLAMAVITAGTASAAVPRVDTDAVLKADSRAALGSNATKQVISQRTTKGTAGVAATTCTVNYTAPVKAGASEVAASYSVNCDQEVTGIAGFVAIFRIGQAAPLGNTSDQFNFGTLGGGEQIKRPCASGNLYTALRVVVVFKTGEPKMIDQTFFSPVSRVSC</sequence>
<reference evidence="2 3" key="1">
    <citation type="submission" date="2017-07" db="EMBL/GenBank/DDBJ databases">
        <title>Amycolatopsis thailandensis Genome sequencing and assembly.</title>
        <authorList>
            <person name="Kaur N."/>
            <person name="Mayilraj S."/>
        </authorList>
    </citation>
    <scope>NUCLEOTIDE SEQUENCE [LARGE SCALE GENOMIC DNA]</scope>
    <source>
        <strain evidence="2 3">JCM 16380</strain>
    </source>
</reference>
<feature type="chain" id="PRO_5013008604" description="Tat pathway signal sequence domain protein" evidence="1">
    <location>
        <begin position="26"/>
        <end position="172"/>
    </location>
</feature>
<dbReference type="Proteomes" id="UP000215223">
    <property type="component" value="Unassembled WGS sequence"/>
</dbReference>
<protein>
    <recommendedName>
        <fullName evidence="4">Tat pathway signal sequence domain protein</fullName>
    </recommendedName>
</protein>
<evidence type="ECO:0008006" key="4">
    <source>
        <dbReference type="Google" id="ProtNLM"/>
    </source>
</evidence>
<accession>A0A229SHV7</accession>
<organism evidence="2 3">
    <name type="scientific">Amycolatopsis thailandensis</name>
    <dbReference type="NCBI Taxonomy" id="589330"/>
    <lineage>
        <taxon>Bacteria</taxon>
        <taxon>Bacillati</taxon>
        <taxon>Actinomycetota</taxon>
        <taxon>Actinomycetes</taxon>
        <taxon>Pseudonocardiales</taxon>
        <taxon>Pseudonocardiaceae</taxon>
        <taxon>Amycolatopsis</taxon>
    </lineage>
</organism>
<proteinExistence type="predicted"/>
<dbReference type="AlphaFoldDB" id="A0A229SHV7"/>
<feature type="signal peptide" evidence="1">
    <location>
        <begin position="1"/>
        <end position="25"/>
    </location>
</feature>